<comment type="caution">
    <text evidence="2">The sequence shown here is derived from an EMBL/GenBank/DDBJ whole genome shotgun (WGS) entry which is preliminary data.</text>
</comment>
<dbReference type="Proteomes" id="UP001055712">
    <property type="component" value="Unassembled WGS sequence"/>
</dbReference>
<dbReference type="OrthoDB" id="10654706at2759"/>
<protein>
    <submittedName>
        <fullName evidence="2">Uncharacterized protein</fullName>
    </submittedName>
</protein>
<gene>
    <name evidence="2" type="ORF">D9Q98_002216</name>
</gene>
<feature type="region of interest" description="Disordered" evidence="1">
    <location>
        <begin position="300"/>
        <end position="330"/>
    </location>
</feature>
<dbReference type="AlphaFoldDB" id="A0A9D4TW15"/>
<accession>A0A9D4TW15</accession>
<dbReference type="EMBL" id="SIDB01000002">
    <property type="protein sequence ID" value="KAI3436159.1"/>
    <property type="molecule type" value="Genomic_DNA"/>
</dbReference>
<reference evidence="2" key="1">
    <citation type="journal article" date="2019" name="Plant J.">
        <title>Chlorella vulgaris genome assembly and annotation reveals the molecular basis for metabolic acclimation to high light conditions.</title>
        <authorList>
            <person name="Cecchin M."/>
            <person name="Marcolungo L."/>
            <person name="Rossato M."/>
            <person name="Girolomoni L."/>
            <person name="Cosentino E."/>
            <person name="Cuine S."/>
            <person name="Li-Beisson Y."/>
            <person name="Delledonne M."/>
            <person name="Ballottari M."/>
        </authorList>
    </citation>
    <scope>NUCLEOTIDE SEQUENCE</scope>
    <source>
        <strain evidence="2">211/11P</strain>
    </source>
</reference>
<organism evidence="2 3">
    <name type="scientific">Chlorella vulgaris</name>
    <name type="common">Green alga</name>
    <dbReference type="NCBI Taxonomy" id="3077"/>
    <lineage>
        <taxon>Eukaryota</taxon>
        <taxon>Viridiplantae</taxon>
        <taxon>Chlorophyta</taxon>
        <taxon>core chlorophytes</taxon>
        <taxon>Trebouxiophyceae</taxon>
        <taxon>Chlorellales</taxon>
        <taxon>Chlorellaceae</taxon>
        <taxon>Chlorella clade</taxon>
        <taxon>Chlorella</taxon>
    </lineage>
</organism>
<evidence type="ECO:0000256" key="1">
    <source>
        <dbReference type="SAM" id="MobiDB-lite"/>
    </source>
</evidence>
<keyword evidence="3" id="KW-1185">Reference proteome</keyword>
<evidence type="ECO:0000313" key="2">
    <source>
        <dbReference type="EMBL" id="KAI3436159.1"/>
    </source>
</evidence>
<name>A0A9D4TW15_CHLVU</name>
<feature type="region of interest" description="Disordered" evidence="1">
    <location>
        <begin position="603"/>
        <end position="625"/>
    </location>
</feature>
<evidence type="ECO:0000313" key="3">
    <source>
        <dbReference type="Proteomes" id="UP001055712"/>
    </source>
</evidence>
<sequence>MEHLEALDAMVLAHLSQRHVTACQVDEAVRSDLLKANFTAALERLQGLSLAASPYLQFQLKLRRFMQLASLSAAAEGAGGSPASYLASALALARSELAPMALHAYCEAFLDFKRGMSRLLVARGSDETSSDLQEFAGIVARAVRLETGSTASKLAQLLRYLLLLHQHQNHSHFHPCWWPSVTSQTQQLCAQLLLPGRDAMPPEALEPRRCASAVLRVREEDVQALRTSLGCDREEAVALLRRADGSAVAGLHDTLQATHIDHQLLAELAAEYASCRGLDAPPSPPPPRQQATDEAMQVDELQPPQQQEEDREAQQQQQQQPPHEERPPKVARWCQVEGGDVSAAAAARHQQLEAAAAAEAEELPAELSEQQLRRLLRQLEALLASQQSEQALARLDACDPAFLPAHPEAAFAMQRCRFLERLFAAPAVGGGSAAALLVARQHLSPLAQQHPELQPQLKAALAAALLPLPAPPGGSVEGSAAAQKQQQQAVADAVAAVRAALRPRCRLSEPRLLALIRELLGLHTAHFKLQHCQDRFASELGILALKASFPAAPAPTASAAAAAAAAAIAAEAQQALAAAAGGAGQPYWTGQVPVPGVRVLGSESDDEEEMLAGGSEEDGSDDEAGVSEQAIITVCEFTGLSRHTAIDLLIAHGGDASAVLAHVFP</sequence>
<proteinExistence type="predicted"/>
<feature type="region of interest" description="Disordered" evidence="1">
    <location>
        <begin position="276"/>
        <end position="295"/>
    </location>
</feature>
<reference evidence="2" key="2">
    <citation type="submission" date="2020-11" db="EMBL/GenBank/DDBJ databases">
        <authorList>
            <person name="Cecchin M."/>
            <person name="Marcolungo L."/>
            <person name="Rossato M."/>
            <person name="Girolomoni L."/>
            <person name="Cosentino E."/>
            <person name="Cuine S."/>
            <person name="Li-Beisson Y."/>
            <person name="Delledonne M."/>
            <person name="Ballottari M."/>
        </authorList>
    </citation>
    <scope>NUCLEOTIDE SEQUENCE</scope>
    <source>
        <strain evidence="2">211/11P</strain>
        <tissue evidence="2">Whole cell</tissue>
    </source>
</reference>